<accession>A0A3S3MCY2</accession>
<dbReference type="PROSITE" id="PS50931">
    <property type="entry name" value="HTH_LYSR"/>
    <property type="match status" value="1"/>
</dbReference>
<keyword evidence="2" id="KW-0805">Transcription regulation</keyword>
<evidence type="ECO:0000259" key="5">
    <source>
        <dbReference type="PROSITE" id="PS50931"/>
    </source>
</evidence>
<name>A0A3S3MCY2_9RHOB</name>
<dbReference type="GO" id="GO:0003677">
    <property type="term" value="F:DNA binding"/>
    <property type="evidence" value="ECO:0007669"/>
    <property type="project" value="UniProtKB-KW"/>
</dbReference>
<dbReference type="PANTHER" id="PTHR30346:SF28">
    <property type="entry name" value="HTH-TYPE TRANSCRIPTIONAL REGULATOR CYNR"/>
    <property type="match status" value="1"/>
</dbReference>
<proteinExistence type="inferred from homology"/>
<feature type="domain" description="HTH lysR-type" evidence="5">
    <location>
        <begin position="1"/>
        <end position="58"/>
    </location>
</feature>
<dbReference type="SUPFAM" id="SSF53850">
    <property type="entry name" value="Periplasmic binding protein-like II"/>
    <property type="match status" value="1"/>
</dbReference>
<dbReference type="Pfam" id="PF00126">
    <property type="entry name" value="HTH_1"/>
    <property type="match status" value="1"/>
</dbReference>
<dbReference type="EMBL" id="SAVA01000001">
    <property type="protein sequence ID" value="RWR54998.1"/>
    <property type="molecule type" value="Genomic_DNA"/>
</dbReference>
<dbReference type="CDD" id="cd05466">
    <property type="entry name" value="PBP2_LTTR_substrate"/>
    <property type="match status" value="1"/>
</dbReference>
<dbReference type="InterPro" id="IPR036390">
    <property type="entry name" value="WH_DNA-bd_sf"/>
</dbReference>
<dbReference type="GO" id="GO:0032993">
    <property type="term" value="C:protein-DNA complex"/>
    <property type="evidence" value="ECO:0007669"/>
    <property type="project" value="TreeGrafter"/>
</dbReference>
<dbReference type="Pfam" id="PF03466">
    <property type="entry name" value="LysR_substrate"/>
    <property type="match status" value="1"/>
</dbReference>
<reference evidence="6" key="1">
    <citation type="submission" date="2019-01" db="EMBL/GenBank/DDBJ databases">
        <title>Sinorhodobacter populi sp. nov. isolated from the symptomatic bark tissue of Populus euramericana canker.</title>
        <authorList>
            <person name="Xu G."/>
        </authorList>
    </citation>
    <scope>NUCLEOTIDE SEQUENCE [LARGE SCALE GENOMIC DNA]</scope>
    <source>
        <strain evidence="6">CGMCC 1.12963</strain>
    </source>
</reference>
<dbReference type="InterPro" id="IPR005119">
    <property type="entry name" value="LysR_subst-bd"/>
</dbReference>
<evidence type="ECO:0000256" key="4">
    <source>
        <dbReference type="ARBA" id="ARBA00023163"/>
    </source>
</evidence>
<evidence type="ECO:0000313" key="6">
    <source>
        <dbReference type="EMBL" id="RWR54998.1"/>
    </source>
</evidence>
<keyword evidence="3" id="KW-0238">DNA-binding</keyword>
<comment type="similarity">
    <text evidence="1">Belongs to the LysR transcriptional regulatory family.</text>
</comment>
<keyword evidence="7" id="KW-1185">Reference proteome</keyword>
<keyword evidence="4" id="KW-0804">Transcription</keyword>
<protein>
    <submittedName>
        <fullName evidence="6">LysR family transcriptional regulator</fullName>
    </submittedName>
</protein>
<dbReference type="InterPro" id="IPR000847">
    <property type="entry name" value="LysR_HTH_N"/>
</dbReference>
<organism evidence="6 7">
    <name type="scientific">Paenirhodobacter huangdaonensis</name>
    <dbReference type="NCBI Taxonomy" id="2501515"/>
    <lineage>
        <taxon>Bacteria</taxon>
        <taxon>Pseudomonadati</taxon>
        <taxon>Pseudomonadota</taxon>
        <taxon>Alphaproteobacteria</taxon>
        <taxon>Rhodobacterales</taxon>
        <taxon>Rhodobacter group</taxon>
        <taxon>Paenirhodobacter</taxon>
    </lineage>
</organism>
<reference evidence="6" key="2">
    <citation type="submission" date="2019-01" db="EMBL/GenBank/DDBJ databases">
        <authorList>
            <person name="Li Y."/>
        </authorList>
    </citation>
    <scope>NUCLEOTIDE SEQUENCE [LARGE SCALE GENOMIC DNA]</scope>
    <source>
        <strain evidence="6">CGMCC 1.12963</strain>
    </source>
</reference>
<evidence type="ECO:0000313" key="7">
    <source>
        <dbReference type="Proteomes" id="UP000288071"/>
    </source>
</evidence>
<dbReference type="GO" id="GO:0003700">
    <property type="term" value="F:DNA-binding transcription factor activity"/>
    <property type="evidence" value="ECO:0007669"/>
    <property type="project" value="InterPro"/>
</dbReference>
<dbReference type="RefSeq" id="WP_128154621.1">
    <property type="nucleotide sequence ID" value="NZ_JBHSOM010000007.1"/>
</dbReference>
<dbReference type="InterPro" id="IPR036388">
    <property type="entry name" value="WH-like_DNA-bd_sf"/>
</dbReference>
<dbReference type="FunFam" id="1.10.10.10:FF:000001">
    <property type="entry name" value="LysR family transcriptional regulator"/>
    <property type="match status" value="1"/>
</dbReference>
<dbReference type="Gene3D" id="3.40.190.290">
    <property type="match status" value="1"/>
</dbReference>
<dbReference type="SUPFAM" id="SSF46785">
    <property type="entry name" value="Winged helix' DNA-binding domain"/>
    <property type="match status" value="1"/>
</dbReference>
<dbReference type="AlphaFoldDB" id="A0A3S3MCY2"/>
<evidence type="ECO:0000256" key="1">
    <source>
        <dbReference type="ARBA" id="ARBA00009437"/>
    </source>
</evidence>
<gene>
    <name evidence="6" type="ORF">EOW66_02750</name>
</gene>
<sequence>MDIRTYTAFAATAETMNVTRAAERLNLTQSALSRQIKALEDHLGVALFEKAGRSIRLTAAGEALRGRVGAVLAADRSLMACAEDLAKGDAGLLRVGACSQMIERYLPTFLRGWRAANPGIELRLEDGGGPELAGKLKDGLLHLTLSAAPSRPIDVLESLPLGQLGFLAVAEPELLPEGNAPVELADLLDRPILTLNRRHASREVFDAACRVSGTVADIVLESYSPHTLFAMAEGGNGIAVVPSSAKPPVDRLVSRPIALNGDPVLFGICAMWNARAGLPLYGRRFIEALGAHIRADQALEDGRLPATRYGRLQAV</sequence>
<dbReference type="Proteomes" id="UP000288071">
    <property type="component" value="Unassembled WGS sequence"/>
</dbReference>
<dbReference type="PRINTS" id="PR00039">
    <property type="entry name" value="HTHLYSR"/>
</dbReference>
<comment type="caution">
    <text evidence="6">The sequence shown here is derived from an EMBL/GenBank/DDBJ whole genome shotgun (WGS) entry which is preliminary data.</text>
</comment>
<dbReference type="PANTHER" id="PTHR30346">
    <property type="entry name" value="TRANSCRIPTIONAL DUAL REGULATOR HCAR-RELATED"/>
    <property type="match status" value="1"/>
</dbReference>
<evidence type="ECO:0000256" key="2">
    <source>
        <dbReference type="ARBA" id="ARBA00023015"/>
    </source>
</evidence>
<evidence type="ECO:0000256" key="3">
    <source>
        <dbReference type="ARBA" id="ARBA00023125"/>
    </source>
</evidence>
<dbReference type="Gene3D" id="1.10.10.10">
    <property type="entry name" value="Winged helix-like DNA-binding domain superfamily/Winged helix DNA-binding domain"/>
    <property type="match status" value="1"/>
</dbReference>